<dbReference type="InterPro" id="IPR036621">
    <property type="entry name" value="Anticodon-bd_dom_sf"/>
</dbReference>
<comment type="domain">
    <text evidence="10">Consists of three domains: the N-terminal catalytic domain, the editing domain and the C-terminal anticodon-binding domain.</text>
</comment>
<dbReference type="PRINTS" id="PR01046">
    <property type="entry name" value="TRNASYNTHPRO"/>
</dbReference>
<keyword evidence="3 10" id="KW-0963">Cytoplasm</keyword>
<dbReference type="GO" id="GO:0002161">
    <property type="term" value="F:aminoacyl-tRNA deacylase activity"/>
    <property type="evidence" value="ECO:0007669"/>
    <property type="project" value="InterPro"/>
</dbReference>
<dbReference type="Pfam" id="PF00587">
    <property type="entry name" value="tRNA-synt_2b"/>
    <property type="match status" value="1"/>
</dbReference>
<dbReference type="NCBIfam" id="NF006625">
    <property type="entry name" value="PRK09194.1"/>
    <property type="match status" value="1"/>
</dbReference>
<dbReference type="InterPro" id="IPR023717">
    <property type="entry name" value="Pro-tRNA-Synthase_IIa_type1"/>
</dbReference>
<evidence type="ECO:0000256" key="9">
    <source>
        <dbReference type="ARBA" id="ARBA00047671"/>
    </source>
</evidence>
<dbReference type="InterPro" id="IPR033730">
    <property type="entry name" value="ProRS_core_prok"/>
</dbReference>
<dbReference type="InterPro" id="IPR036754">
    <property type="entry name" value="YbaK/aa-tRNA-synt-asso_dom_sf"/>
</dbReference>
<dbReference type="GO" id="GO:0006433">
    <property type="term" value="P:prolyl-tRNA aminoacylation"/>
    <property type="evidence" value="ECO:0007669"/>
    <property type="project" value="UniProtKB-UniRule"/>
</dbReference>
<reference evidence="12 13" key="1">
    <citation type="submission" date="2018-06" db="EMBL/GenBank/DDBJ databases">
        <authorList>
            <consortium name="Pathogen Informatics"/>
            <person name="Doyle S."/>
        </authorList>
    </citation>
    <scope>NUCLEOTIDE SEQUENCE [LARGE SCALE GENOMIC DNA]</scope>
    <source>
        <strain evidence="12 13">NCTC12360</strain>
    </source>
</reference>
<dbReference type="EC" id="6.1.1.15" evidence="10"/>
<organism evidence="12 13">
    <name type="scientific">Enterococcus gallinarum</name>
    <dbReference type="NCBI Taxonomy" id="1353"/>
    <lineage>
        <taxon>Bacteria</taxon>
        <taxon>Bacillati</taxon>
        <taxon>Bacillota</taxon>
        <taxon>Bacilli</taxon>
        <taxon>Lactobacillales</taxon>
        <taxon>Enterococcaceae</taxon>
        <taxon>Enterococcus</taxon>
    </lineage>
</organism>
<evidence type="ECO:0000256" key="8">
    <source>
        <dbReference type="ARBA" id="ARBA00023146"/>
    </source>
</evidence>
<dbReference type="GO" id="GO:0016740">
    <property type="term" value="F:transferase activity"/>
    <property type="evidence" value="ECO:0007669"/>
    <property type="project" value="UniProtKB-ARBA"/>
</dbReference>
<gene>
    <name evidence="12" type="primary">proS_2</name>
    <name evidence="10" type="synonym">proS</name>
    <name evidence="12" type="ORF">NCTC12360_01321</name>
</gene>
<evidence type="ECO:0000313" key="12">
    <source>
        <dbReference type="EMBL" id="STD82882.1"/>
    </source>
</evidence>
<keyword evidence="13" id="KW-1185">Reference proteome</keyword>
<evidence type="ECO:0000256" key="1">
    <source>
        <dbReference type="ARBA" id="ARBA00004496"/>
    </source>
</evidence>
<dbReference type="GO" id="GO:0005524">
    <property type="term" value="F:ATP binding"/>
    <property type="evidence" value="ECO:0007669"/>
    <property type="project" value="UniProtKB-UniRule"/>
</dbReference>
<dbReference type="GO" id="GO:0005829">
    <property type="term" value="C:cytosol"/>
    <property type="evidence" value="ECO:0007669"/>
    <property type="project" value="TreeGrafter"/>
</dbReference>
<dbReference type="Gene3D" id="3.40.50.800">
    <property type="entry name" value="Anticodon-binding domain"/>
    <property type="match status" value="1"/>
</dbReference>
<evidence type="ECO:0000313" key="13">
    <source>
        <dbReference type="Proteomes" id="UP000254807"/>
    </source>
</evidence>
<comment type="function">
    <text evidence="10">Catalyzes the attachment of proline to tRNA(Pro) in a two-step reaction: proline is first activated by ATP to form Pro-AMP and then transferred to the acceptor end of tRNA(Pro). As ProRS can inadvertently accommodate and process non-cognate amino acids such as alanine and cysteine, to avoid such errors it has two additional distinct editing activities against alanine. One activity is designated as 'pretransfer' editing and involves the tRNA(Pro)-independent hydrolysis of activated Ala-AMP. The other activity is designated 'posttransfer' editing and involves deacylation of mischarged Ala-tRNA(Pro). The misacylated Cys-tRNA(Pro) is not edited by ProRS.</text>
</comment>
<dbReference type="InterPro" id="IPR004500">
    <property type="entry name" value="Pro-tRNA-synth_IIa_bac-type"/>
</dbReference>
<evidence type="ECO:0000259" key="11">
    <source>
        <dbReference type="PROSITE" id="PS50862"/>
    </source>
</evidence>
<dbReference type="InterPro" id="IPR044140">
    <property type="entry name" value="ProRS_anticodon_short"/>
</dbReference>
<dbReference type="Gene3D" id="3.30.930.10">
    <property type="entry name" value="Bira Bifunctional Protein, Domain 2"/>
    <property type="match status" value="2"/>
</dbReference>
<proteinExistence type="inferred from homology"/>
<dbReference type="InterPro" id="IPR006195">
    <property type="entry name" value="aa-tRNA-synth_II"/>
</dbReference>
<comment type="subcellular location">
    <subcellularLocation>
        <location evidence="1 10">Cytoplasm</location>
    </subcellularLocation>
</comment>
<dbReference type="GO" id="GO:0004827">
    <property type="term" value="F:proline-tRNA ligase activity"/>
    <property type="evidence" value="ECO:0007669"/>
    <property type="project" value="UniProtKB-UniRule"/>
</dbReference>
<protein>
    <recommendedName>
        <fullName evidence="10">Proline--tRNA ligase</fullName>
        <ecNumber evidence="10">6.1.1.15</ecNumber>
    </recommendedName>
    <alternativeName>
        <fullName evidence="10">Prolyl-tRNA synthetase</fullName>
        <shortName evidence="10">ProRS</shortName>
    </alternativeName>
</protein>
<dbReference type="HAMAP" id="MF_01569">
    <property type="entry name" value="Pro_tRNA_synth_type1"/>
    <property type="match status" value="1"/>
</dbReference>
<sequence>MKQSKLFIPTLREIPSDAETLSHQLLVRAGYIRQVAAGIYMYLPLAQRVLEKIKKLMREELAKIDAVEMTMPVLLPLELWQSTGRDGLYGRSLYQLTDRNEREYVLGPTHEEPFTELIKSEISSYKRLPISLYQIQSKYRDEQRPRFGLIRSREFIMQDGYSFHADASSLDRTYRRYEAAYHAILQRCGLEYRAVIGDNGLMGGHDSKEFMALSQIGEELICYSTESDYVANWKMATSLYVSKKSHETFLERAELQVDPSYSLEEVAAACESDLTKIVQSFLLFADGEPVMVLLRGDHQLNEAKVKNFLEADQLKIATPEELRCHLQTEAISPIALSENVRLYADQHVQDLANVIVFGNQPGHYYQNANVGRDFSPLAFADFRLVQEGDPSPDGKGVLTFTRGIEVGHIFKLGTKYSERLGATVVDENGQETPVMMGCYGIGVSRLLSTIVEQHGNEEGIDWPKEIAPYDIHIIQTTMEDSYQTALCEEVEQAMLAVGYEVLVDDRNERAGVKFADADLIGCPIRLTIGNKATEGIVEIKIKHTNATVEVRKEEVATTLTILLTASE</sequence>
<dbReference type="AlphaFoldDB" id="A0A376GYZ2"/>
<keyword evidence="6 10" id="KW-0067">ATP-binding</keyword>
<dbReference type="PANTHER" id="PTHR42753">
    <property type="entry name" value="MITOCHONDRIAL RIBOSOME PROTEIN L39/PROLYL-TRNA LIGASE FAMILY MEMBER"/>
    <property type="match status" value="1"/>
</dbReference>
<dbReference type="CDD" id="cd00861">
    <property type="entry name" value="ProRS_anticodon_short"/>
    <property type="match status" value="1"/>
</dbReference>
<evidence type="ECO:0000256" key="7">
    <source>
        <dbReference type="ARBA" id="ARBA00022917"/>
    </source>
</evidence>
<evidence type="ECO:0000256" key="6">
    <source>
        <dbReference type="ARBA" id="ARBA00022840"/>
    </source>
</evidence>
<dbReference type="PANTHER" id="PTHR42753:SF2">
    <property type="entry name" value="PROLINE--TRNA LIGASE"/>
    <property type="match status" value="1"/>
</dbReference>
<evidence type="ECO:0000256" key="2">
    <source>
        <dbReference type="ARBA" id="ARBA00011738"/>
    </source>
</evidence>
<dbReference type="InterPro" id="IPR007214">
    <property type="entry name" value="YbaK/aa-tRNA-synth-assoc-dom"/>
</dbReference>
<accession>A0A376GYZ2</accession>
<dbReference type="InterPro" id="IPR045864">
    <property type="entry name" value="aa-tRNA-synth_II/BPL/LPL"/>
</dbReference>
<dbReference type="EMBL" id="UFYW01000001">
    <property type="protein sequence ID" value="STD82882.1"/>
    <property type="molecule type" value="Genomic_DNA"/>
</dbReference>
<dbReference type="SUPFAM" id="SSF55826">
    <property type="entry name" value="YbaK/ProRS associated domain"/>
    <property type="match status" value="1"/>
</dbReference>
<keyword evidence="5 10" id="KW-0547">Nucleotide-binding</keyword>
<evidence type="ECO:0000256" key="10">
    <source>
        <dbReference type="HAMAP-Rule" id="MF_01569"/>
    </source>
</evidence>
<keyword evidence="7 10" id="KW-0648">Protein biosynthesis</keyword>
<evidence type="ECO:0000256" key="3">
    <source>
        <dbReference type="ARBA" id="ARBA00022490"/>
    </source>
</evidence>
<keyword evidence="8 10" id="KW-0030">Aminoacyl-tRNA synthetase</keyword>
<dbReference type="PROSITE" id="PS50862">
    <property type="entry name" value="AA_TRNA_LIGASE_II"/>
    <property type="match status" value="1"/>
</dbReference>
<evidence type="ECO:0000256" key="5">
    <source>
        <dbReference type="ARBA" id="ARBA00022741"/>
    </source>
</evidence>
<dbReference type="InterPro" id="IPR050062">
    <property type="entry name" value="Pro-tRNA_synthetase"/>
</dbReference>
<feature type="domain" description="Aminoacyl-transfer RNA synthetases class-II family profile" evidence="11">
    <location>
        <begin position="48"/>
        <end position="463"/>
    </location>
</feature>
<comment type="subunit">
    <text evidence="2 10">Homodimer.</text>
</comment>
<dbReference type="OrthoDB" id="9809052at2"/>
<dbReference type="Pfam" id="PF03129">
    <property type="entry name" value="HGTP_anticodon"/>
    <property type="match status" value="1"/>
</dbReference>
<dbReference type="Pfam" id="PF04073">
    <property type="entry name" value="tRNA_edit"/>
    <property type="match status" value="1"/>
</dbReference>
<comment type="catalytic activity">
    <reaction evidence="9 10">
        <text>tRNA(Pro) + L-proline + ATP = L-prolyl-tRNA(Pro) + AMP + diphosphate</text>
        <dbReference type="Rhea" id="RHEA:14305"/>
        <dbReference type="Rhea" id="RHEA-COMP:9700"/>
        <dbReference type="Rhea" id="RHEA-COMP:9702"/>
        <dbReference type="ChEBI" id="CHEBI:30616"/>
        <dbReference type="ChEBI" id="CHEBI:33019"/>
        <dbReference type="ChEBI" id="CHEBI:60039"/>
        <dbReference type="ChEBI" id="CHEBI:78442"/>
        <dbReference type="ChEBI" id="CHEBI:78532"/>
        <dbReference type="ChEBI" id="CHEBI:456215"/>
        <dbReference type="EC" id="6.1.1.15"/>
    </reaction>
</comment>
<dbReference type="FunFam" id="3.40.50.800:FF:000011">
    <property type="entry name" value="Proline--tRNA ligase"/>
    <property type="match status" value="1"/>
</dbReference>
<dbReference type="InterPro" id="IPR002316">
    <property type="entry name" value="Pro-tRNA-ligase_IIa"/>
</dbReference>
<evidence type="ECO:0000256" key="4">
    <source>
        <dbReference type="ARBA" id="ARBA00022598"/>
    </source>
</evidence>
<dbReference type="InterPro" id="IPR002314">
    <property type="entry name" value="aa-tRNA-synt_IIb"/>
</dbReference>
<dbReference type="RefSeq" id="WP_060814673.1">
    <property type="nucleotide sequence ID" value="NZ_JARPZP010000008.1"/>
</dbReference>
<dbReference type="InterPro" id="IPR004154">
    <property type="entry name" value="Anticodon-bd"/>
</dbReference>
<dbReference type="GO" id="GO:0140096">
    <property type="term" value="F:catalytic activity, acting on a protein"/>
    <property type="evidence" value="ECO:0007669"/>
    <property type="project" value="UniProtKB-ARBA"/>
</dbReference>
<dbReference type="CDD" id="cd00779">
    <property type="entry name" value="ProRS_core_prok"/>
    <property type="match status" value="1"/>
</dbReference>
<comment type="similarity">
    <text evidence="10">Belongs to the class-II aminoacyl-tRNA synthetase family. ProS type 1 subfamily.</text>
</comment>
<dbReference type="Proteomes" id="UP000254807">
    <property type="component" value="Unassembled WGS sequence"/>
</dbReference>
<name>A0A376GYZ2_ENTGA</name>
<dbReference type="SUPFAM" id="SSF52954">
    <property type="entry name" value="Class II aaRS ABD-related"/>
    <property type="match status" value="1"/>
</dbReference>
<dbReference type="NCBIfam" id="TIGR00409">
    <property type="entry name" value="proS_fam_II"/>
    <property type="match status" value="1"/>
</dbReference>
<keyword evidence="4 10" id="KW-0436">Ligase</keyword>
<dbReference type="SUPFAM" id="SSF55681">
    <property type="entry name" value="Class II aaRS and biotin synthetases"/>
    <property type="match status" value="1"/>
</dbReference>